<dbReference type="Proteomes" id="UP001189429">
    <property type="component" value="Unassembled WGS sequence"/>
</dbReference>
<name>A0ABN9Y3X9_9DINO</name>
<reference evidence="1" key="1">
    <citation type="submission" date="2023-10" db="EMBL/GenBank/DDBJ databases">
        <authorList>
            <person name="Chen Y."/>
            <person name="Shah S."/>
            <person name="Dougan E. K."/>
            <person name="Thang M."/>
            <person name="Chan C."/>
        </authorList>
    </citation>
    <scope>NUCLEOTIDE SEQUENCE [LARGE SCALE GENOMIC DNA]</scope>
</reference>
<evidence type="ECO:0000313" key="1">
    <source>
        <dbReference type="EMBL" id="CAK0907224.1"/>
    </source>
</evidence>
<proteinExistence type="predicted"/>
<keyword evidence="2" id="KW-1185">Reference proteome</keyword>
<accession>A0ABN9Y3X9</accession>
<organism evidence="1 2">
    <name type="scientific">Prorocentrum cordatum</name>
    <dbReference type="NCBI Taxonomy" id="2364126"/>
    <lineage>
        <taxon>Eukaryota</taxon>
        <taxon>Sar</taxon>
        <taxon>Alveolata</taxon>
        <taxon>Dinophyceae</taxon>
        <taxon>Prorocentrales</taxon>
        <taxon>Prorocentraceae</taxon>
        <taxon>Prorocentrum</taxon>
    </lineage>
</organism>
<sequence length="206" mass="23820">MRTLRPSRHSLLQQQRSWLTFRRRLDWCVWRLEPPRSSCSGRCTRWFRLVCQPASSTQMWSMTNPSCSLFMASPHFLEYQRLYEEQCKAWRCLSGTWATFTDCAELELVRFLGVEAKSLGYPGRRMRSSWAPVSDRLQVCSGRMCLFHAVAVFVQVTSNLEVAGNQATVLNISFDRQRGLVAGMPRSRSIPFMRSTSASYATLAWR</sequence>
<gene>
    <name evidence="1" type="ORF">PCOR1329_LOCUS82316</name>
</gene>
<dbReference type="EMBL" id="CAUYUJ010021826">
    <property type="protein sequence ID" value="CAK0907224.1"/>
    <property type="molecule type" value="Genomic_DNA"/>
</dbReference>
<comment type="caution">
    <text evidence="1">The sequence shown here is derived from an EMBL/GenBank/DDBJ whole genome shotgun (WGS) entry which is preliminary data.</text>
</comment>
<evidence type="ECO:0000313" key="2">
    <source>
        <dbReference type="Proteomes" id="UP001189429"/>
    </source>
</evidence>
<protein>
    <submittedName>
        <fullName evidence="1">Uncharacterized protein</fullName>
    </submittedName>
</protein>